<dbReference type="EMBL" id="CAJNOK010060123">
    <property type="protein sequence ID" value="CAF1634620.1"/>
    <property type="molecule type" value="Genomic_DNA"/>
</dbReference>
<dbReference type="Proteomes" id="UP000677228">
    <property type="component" value="Unassembled WGS sequence"/>
</dbReference>
<sequence length="107" mass="12477">YKKSTMNRQSIVDTLAGSVPINPSDVLNNMKAGSLLMKCKPHGTKYPRQFYLYNSEDILSYQESKKVFSKPKKYPINEIDEVRCGYQSNTFEKLLRQKSLKHDDVRR</sequence>
<feature type="non-terminal residue" evidence="1">
    <location>
        <position position="1"/>
    </location>
</feature>
<dbReference type="Proteomes" id="UP000682733">
    <property type="component" value="Unassembled WGS sequence"/>
</dbReference>
<evidence type="ECO:0000313" key="3">
    <source>
        <dbReference type="Proteomes" id="UP000677228"/>
    </source>
</evidence>
<dbReference type="InterPro" id="IPR011993">
    <property type="entry name" value="PH-like_dom_sf"/>
</dbReference>
<proteinExistence type="predicted"/>
<dbReference type="EMBL" id="CAJOBA010086159">
    <property type="protein sequence ID" value="CAF4464321.1"/>
    <property type="molecule type" value="Genomic_DNA"/>
</dbReference>
<dbReference type="SUPFAM" id="SSF50729">
    <property type="entry name" value="PH domain-like"/>
    <property type="match status" value="1"/>
</dbReference>
<comment type="caution">
    <text evidence="1">The sequence shown here is derived from an EMBL/GenBank/DDBJ whole genome shotgun (WGS) entry which is preliminary data.</text>
</comment>
<evidence type="ECO:0000313" key="2">
    <source>
        <dbReference type="EMBL" id="CAF4464321.1"/>
    </source>
</evidence>
<organism evidence="1 3">
    <name type="scientific">Didymodactylos carnosus</name>
    <dbReference type="NCBI Taxonomy" id="1234261"/>
    <lineage>
        <taxon>Eukaryota</taxon>
        <taxon>Metazoa</taxon>
        <taxon>Spiralia</taxon>
        <taxon>Gnathifera</taxon>
        <taxon>Rotifera</taxon>
        <taxon>Eurotatoria</taxon>
        <taxon>Bdelloidea</taxon>
        <taxon>Philodinida</taxon>
        <taxon>Philodinidae</taxon>
        <taxon>Didymodactylos</taxon>
    </lineage>
</organism>
<name>A0A8S2G6H8_9BILA</name>
<protein>
    <submittedName>
        <fullName evidence="1">Uncharacterized protein</fullName>
    </submittedName>
</protein>
<dbReference type="Gene3D" id="2.30.29.30">
    <property type="entry name" value="Pleckstrin-homology domain (PH domain)/Phosphotyrosine-binding domain (PTB)"/>
    <property type="match status" value="1"/>
</dbReference>
<accession>A0A8S2G6H8</accession>
<gene>
    <name evidence="1" type="ORF">OVA965_LOCUS43932</name>
    <name evidence="2" type="ORF">TMI583_LOCUS46406</name>
</gene>
<dbReference type="AlphaFoldDB" id="A0A8S2G6H8"/>
<evidence type="ECO:0000313" key="1">
    <source>
        <dbReference type="EMBL" id="CAF1634620.1"/>
    </source>
</evidence>
<reference evidence="1" key="1">
    <citation type="submission" date="2021-02" db="EMBL/GenBank/DDBJ databases">
        <authorList>
            <person name="Nowell W R."/>
        </authorList>
    </citation>
    <scope>NUCLEOTIDE SEQUENCE</scope>
</reference>